<accession>A0A2Z2NPN6</accession>
<gene>
    <name evidence="3" type="primary">dapA_2</name>
    <name evidence="3" type="ORF">IMCC3135_03135</name>
</gene>
<dbReference type="Gene3D" id="3.20.20.70">
    <property type="entry name" value="Aldolase class I"/>
    <property type="match status" value="1"/>
</dbReference>
<dbReference type="CDD" id="cd00408">
    <property type="entry name" value="DHDPS-like"/>
    <property type="match status" value="1"/>
</dbReference>
<dbReference type="InterPro" id="IPR002220">
    <property type="entry name" value="DapA-like"/>
</dbReference>
<keyword evidence="2 3" id="KW-0456">Lyase</keyword>
<organism evidence="3 4">
    <name type="scientific">Granulosicoccus antarcticus IMCC3135</name>
    <dbReference type="NCBI Taxonomy" id="1192854"/>
    <lineage>
        <taxon>Bacteria</taxon>
        <taxon>Pseudomonadati</taxon>
        <taxon>Pseudomonadota</taxon>
        <taxon>Gammaproteobacteria</taxon>
        <taxon>Chromatiales</taxon>
        <taxon>Granulosicoccaceae</taxon>
        <taxon>Granulosicoccus</taxon>
    </lineage>
</organism>
<reference evidence="3 4" key="1">
    <citation type="submission" date="2016-12" db="EMBL/GenBank/DDBJ databases">
        <authorList>
            <person name="Song W.-J."/>
            <person name="Kurnit D.M."/>
        </authorList>
    </citation>
    <scope>NUCLEOTIDE SEQUENCE [LARGE SCALE GENOMIC DNA]</scope>
    <source>
        <strain evidence="3 4">IMCC3135</strain>
    </source>
</reference>
<dbReference type="Pfam" id="PF00701">
    <property type="entry name" value="DHDPS"/>
    <property type="match status" value="1"/>
</dbReference>
<keyword evidence="4" id="KW-1185">Reference proteome</keyword>
<dbReference type="GO" id="GO:0008840">
    <property type="term" value="F:4-hydroxy-tetrahydrodipicolinate synthase activity"/>
    <property type="evidence" value="ECO:0007669"/>
    <property type="project" value="UniProtKB-EC"/>
</dbReference>
<dbReference type="RefSeq" id="WP_157735733.1">
    <property type="nucleotide sequence ID" value="NZ_CP018632.1"/>
</dbReference>
<comment type="similarity">
    <text evidence="1">Belongs to the DapA family.</text>
</comment>
<dbReference type="PANTHER" id="PTHR12128:SF66">
    <property type="entry name" value="4-HYDROXY-2-OXOGLUTARATE ALDOLASE, MITOCHONDRIAL"/>
    <property type="match status" value="1"/>
</dbReference>
<dbReference type="KEGG" id="gai:IMCC3135_03135"/>
<evidence type="ECO:0000256" key="2">
    <source>
        <dbReference type="ARBA" id="ARBA00023239"/>
    </source>
</evidence>
<dbReference type="AlphaFoldDB" id="A0A2Z2NPN6"/>
<dbReference type="EC" id="4.3.3.7" evidence="3"/>
<evidence type="ECO:0000256" key="1">
    <source>
        <dbReference type="ARBA" id="ARBA00007592"/>
    </source>
</evidence>
<sequence>MNLTKHEPQIWPPLLTPFNTVGDIDFEALDRLVDFYINQSVAGLLVTGLSAEPFTLSAEERAQVLSRVVSQVDGRVSIAAAIYPESTVIEDWLKCIAEVQDAGANTAVILASTLVPEEASDVSLLDKLRTIVDSSYGDLGLYEAPLPYKRLLSLDAITFAADSGRFTFLKDTSQSTAIIEARLKAITDSPLQLFNAEMSSFRVSMQLGAHGFCGLMANIVPQLLGPVATEGGDAGEELSLLLTIGDTALEKDYPASAKCLLQEAYGVNLSSFSRRLKRGTDYNQCSGLAALHQLLVRYDRLDGSN</sequence>
<dbReference type="PANTHER" id="PTHR12128">
    <property type="entry name" value="DIHYDRODIPICOLINATE SYNTHASE"/>
    <property type="match status" value="1"/>
</dbReference>
<dbReference type="SUPFAM" id="SSF51569">
    <property type="entry name" value="Aldolase"/>
    <property type="match status" value="1"/>
</dbReference>
<evidence type="ECO:0000313" key="3">
    <source>
        <dbReference type="EMBL" id="ASJ70740.1"/>
    </source>
</evidence>
<protein>
    <submittedName>
        <fullName evidence="3">4-hydroxy-tetrahydrodipicolinate synthase</fullName>
        <ecNumber evidence="3">4.3.3.7</ecNumber>
    </submittedName>
</protein>
<proteinExistence type="inferred from homology"/>
<dbReference type="EMBL" id="CP018632">
    <property type="protein sequence ID" value="ASJ70740.1"/>
    <property type="molecule type" value="Genomic_DNA"/>
</dbReference>
<name>A0A2Z2NPN6_9GAMM</name>
<dbReference type="Proteomes" id="UP000250079">
    <property type="component" value="Chromosome"/>
</dbReference>
<evidence type="ECO:0000313" key="4">
    <source>
        <dbReference type="Proteomes" id="UP000250079"/>
    </source>
</evidence>
<dbReference type="InterPro" id="IPR013785">
    <property type="entry name" value="Aldolase_TIM"/>
</dbReference>
<dbReference type="SMART" id="SM01130">
    <property type="entry name" value="DHDPS"/>
    <property type="match status" value="1"/>
</dbReference>
<dbReference type="OrthoDB" id="9796205at2"/>